<name>A0A7G8BE82_9BACT</name>
<dbReference type="InterPro" id="IPR041657">
    <property type="entry name" value="HTH_17"/>
</dbReference>
<sequence>MTQGNTAFLTVNEVAQLFRCDPETVKRQARSRKLPAFKFGKAWFFRPRDIDAMIDDAISAAHQES</sequence>
<dbReference type="EMBL" id="CP060394">
    <property type="protein sequence ID" value="QNI30852.1"/>
    <property type="molecule type" value="Genomic_DNA"/>
</dbReference>
<dbReference type="Pfam" id="PF12728">
    <property type="entry name" value="HTH_17"/>
    <property type="match status" value="1"/>
</dbReference>
<proteinExistence type="predicted"/>
<organism evidence="2 3">
    <name type="scientific">Alloacidobacterium dinghuense</name>
    <dbReference type="NCBI Taxonomy" id="2763107"/>
    <lineage>
        <taxon>Bacteria</taxon>
        <taxon>Pseudomonadati</taxon>
        <taxon>Acidobacteriota</taxon>
        <taxon>Terriglobia</taxon>
        <taxon>Terriglobales</taxon>
        <taxon>Acidobacteriaceae</taxon>
        <taxon>Alloacidobacterium</taxon>
    </lineage>
</organism>
<evidence type="ECO:0000313" key="2">
    <source>
        <dbReference type="EMBL" id="QNI30852.1"/>
    </source>
</evidence>
<keyword evidence="3" id="KW-1185">Reference proteome</keyword>
<dbReference type="Proteomes" id="UP000515312">
    <property type="component" value="Chromosome"/>
</dbReference>
<evidence type="ECO:0000259" key="1">
    <source>
        <dbReference type="Pfam" id="PF12728"/>
    </source>
</evidence>
<protein>
    <submittedName>
        <fullName evidence="2">Helix-turn-helix domain-containing protein</fullName>
    </submittedName>
</protein>
<dbReference type="SUPFAM" id="SSF46955">
    <property type="entry name" value="Putative DNA-binding domain"/>
    <property type="match status" value="1"/>
</dbReference>
<feature type="domain" description="Helix-turn-helix" evidence="1">
    <location>
        <begin position="8"/>
        <end position="55"/>
    </location>
</feature>
<evidence type="ECO:0000313" key="3">
    <source>
        <dbReference type="Proteomes" id="UP000515312"/>
    </source>
</evidence>
<dbReference type="RefSeq" id="WP_186741021.1">
    <property type="nucleotide sequence ID" value="NZ_CP060394.1"/>
</dbReference>
<accession>A0A7G8BE82</accession>
<dbReference type="AlphaFoldDB" id="A0A7G8BE82"/>
<dbReference type="InterPro" id="IPR009061">
    <property type="entry name" value="DNA-bd_dom_put_sf"/>
</dbReference>
<gene>
    <name evidence="2" type="ORF">H7849_17245</name>
</gene>
<reference evidence="2 3" key="1">
    <citation type="submission" date="2020-08" db="EMBL/GenBank/DDBJ databases">
        <title>Edaphobacter telluris sp. nov. and Acidobacterium dinghuensis sp. nov., two acidobacteria isolated from forest soil.</title>
        <authorList>
            <person name="Fu J."/>
            <person name="Qiu L."/>
        </authorList>
    </citation>
    <scope>NUCLEOTIDE SEQUENCE [LARGE SCALE GENOMIC DNA]</scope>
    <source>
        <strain evidence="2">4Y35</strain>
    </source>
</reference>
<dbReference type="KEGG" id="adin:H7849_17245"/>